<dbReference type="Proteomes" id="UP000712713">
    <property type="component" value="Unassembled WGS sequence"/>
</dbReference>
<reference evidence="4" key="2">
    <citation type="submission" date="2021-09" db="EMBL/GenBank/DDBJ databases">
        <authorList>
            <person name="Gilroy R."/>
        </authorList>
    </citation>
    <scope>NUCLEOTIDE SEQUENCE</scope>
    <source>
        <strain evidence="4">ChiGjej3B3-7470</strain>
    </source>
</reference>
<dbReference type="PANTHER" id="PTHR43333">
    <property type="entry name" value="2-HACID_DH_C DOMAIN-CONTAINING PROTEIN"/>
    <property type="match status" value="1"/>
</dbReference>
<keyword evidence="1" id="KW-0560">Oxidoreductase</keyword>
<dbReference type="GO" id="GO:0051287">
    <property type="term" value="F:NAD binding"/>
    <property type="evidence" value="ECO:0007669"/>
    <property type="project" value="InterPro"/>
</dbReference>
<comment type="caution">
    <text evidence="4">The sequence shown here is derived from an EMBL/GenBank/DDBJ whole genome shotgun (WGS) entry which is preliminary data.</text>
</comment>
<organism evidence="4 5">
    <name type="scientific">Tessaracoccus flavescens</name>
    <dbReference type="NCBI Taxonomy" id="399497"/>
    <lineage>
        <taxon>Bacteria</taxon>
        <taxon>Bacillati</taxon>
        <taxon>Actinomycetota</taxon>
        <taxon>Actinomycetes</taxon>
        <taxon>Propionibacteriales</taxon>
        <taxon>Propionibacteriaceae</taxon>
        <taxon>Tessaracoccus</taxon>
    </lineage>
</organism>
<accession>A0A921EPJ6</accession>
<dbReference type="InterPro" id="IPR036291">
    <property type="entry name" value="NAD(P)-bd_dom_sf"/>
</dbReference>
<dbReference type="SUPFAM" id="SSF52283">
    <property type="entry name" value="Formate/glycerate dehydrogenase catalytic domain-like"/>
    <property type="match status" value="1"/>
</dbReference>
<dbReference type="EMBL" id="DYZF01000244">
    <property type="protein sequence ID" value="HJE52203.1"/>
    <property type="molecule type" value="Genomic_DNA"/>
</dbReference>
<keyword evidence="2" id="KW-0520">NAD</keyword>
<sequence length="318" mass="33754">MPQLKVLLPDSIKLNPALPDGATAVTYAAMEPVPEEHRDADVLVVWGNRWRDLRQTAPSFTNLKLVQALMAGPDALLTMDFSPSVTMCNGVGLHDQTVSEHALAMLLTMVRRLPASAEAQRDHRWANELGGNQELHPDGPVTTLLGARVLIWGFGSIGTTLAPMLRGLGATVTGVARSAGERKGFPVITDDTLADELGRTDALIMILPAGDDTADALNAERLGQLKQGAYVVNVGRGNSVDEAALLEALQSGQLGGAALDVFKKEPLPEDSPLWDAPNVLITPHGAGGRPVEADELIEHNVAALIEGGELRNVFREGA</sequence>
<evidence type="ECO:0000313" key="4">
    <source>
        <dbReference type="EMBL" id="HJE52203.1"/>
    </source>
</evidence>
<dbReference type="SUPFAM" id="SSF51735">
    <property type="entry name" value="NAD(P)-binding Rossmann-fold domains"/>
    <property type="match status" value="1"/>
</dbReference>
<evidence type="ECO:0000256" key="2">
    <source>
        <dbReference type="ARBA" id="ARBA00023027"/>
    </source>
</evidence>
<dbReference type="InterPro" id="IPR006140">
    <property type="entry name" value="D-isomer_DH_NAD-bd"/>
</dbReference>
<name>A0A921EPJ6_9ACTN</name>
<dbReference type="CDD" id="cd12160">
    <property type="entry name" value="2-Hacid_dh_3"/>
    <property type="match status" value="1"/>
</dbReference>
<dbReference type="Gene3D" id="3.40.50.720">
    <property type="entry name" value="NAD(P)-binding Rossmann-like Domain"/>
    <property type="match status" value="2"/>
</dbReference>
<gene>
    <name evidence="4" type="ORF">K8V15_09580</name>
</gene>
<dbReference type="GO" id="GO:0016491">
    <property type="term" value="F:oxidoreductase activity"/>
    <property type="evidence" value="ECO:0007669"/>
    <property type="project" value="UniProtKB-KW"/>
</dbReference>
<feature type="domain" description="D-isomer specific 2-hydroxyacid dehydrogenase NAD-binding" evidence="3">
    <location>
        <begin position="103"/>
        <end position="286"/>
    </location>
</feature>
<dbReference type="AlphaFoldDB" id="A0A921EPJ6"/>
<dbReference type="Pfam" id="PF02826">
    <property type="entry name" value="2-Hacid_dh_C"/>
    <property type="match status" value="1"/>
</dbReference>
<proteinExistence type="predicted"/>
<reference evidence="4" key="1">
    <citation type="journal article" date="2021" name="PeerJ">
        <title>Extensive microbial diversity within the chicken gut microbiome revealed by metagenomics and culture.</title>
        <authorList>
            <person name="Gilroy R."/>
            <person name="Ravi A."/>
            <person name="Getino M."/>
            <person name="Pursley I."/>
            <person name="Horton D.L."/>
            <person name="Alikhan N.F."/>
            <person name="Baker D."/>
            <person name="Gharbi K."/>
            <person name="Hall N."/>
            <person name="Watson M."/>
            <person name="Adriaenssens E.M."/>
            <person name="Foster-Nyarko E."/>
            <person name="Jarju S."/>
            <person name="Secka A."/>
            <person name="Antonio M."/>
            <person name="Oren A."/>
            <person name="Chaudhuri R.R."/>
            <person name="La Ragione R."/>
            <person name="Hildebrand F."/>
            <person name="Pallen M.J."/>
        </authorList>
    </citation>
    <scope>NUCLEOTIDE SEQUENCE</scope>
    <source>
        <strain evidence="4">ChiGjej3B3-7470</strain>
    </source>
</reference>
<dbReference type="PANTHER" id="PTHR43333:SF1">
    <property type="entry name" value="D-ISOMER SPECIFIC 2-HYDROXYACID DEHYDROGENASE NAD-BINDING DOMAIN-CONTAINING PROTEIN"/>
    <property type="match status" value="1"/>
</dbReference>
<evidence type="ECO:0000313" key="5">
    <source>
        <dbReference type="Proteomes" id="UP000712713"/>
    </source>
</evidence>
<evidence type="ECO:0000259" key="3">
    <source>
        <dbReference type="Pfam" id="PF02826"/>
    </source>
</evidence>
<evidence type="ECO:0000256" key="1">
    <source>
        <dbReference type="ARBA" id="ARBA00023002"/>
    </source>
</evidence>
<protein>
    <submittedName>
        <fullName evidence="4">Phosphoglycerate dehydrogenase</fullName>
    </submittedName>
</protein>